<sequence>MFDYQAATPHWVNRLSFLIRAEVQQRFKAAGYAITAEEWAMLMLLWPNAPQSMGQLAAVSLRDRTTVTRLVDSMVAKGLLERTPAPNDRRSVLVDLGPKGRALEAPLTAIVGDFIAQATKGLSADEIARANAVLQKMTANILGENDPLS</sequence>
<dbReference type="GO" id="GO:0003677">
    <property type="term" value="F:DNA binding"/>
    <property type="evidence" value="ECO:0007669"/>
    <property type="project" value="UniProtKB-KW"/>
</dbReference>
<dbReference type="PANTHER" id="PTHR33164">
    <property type="entry name" value="TRANSCRIPTIONAL REGULATOR, MARR FAMILY"/>
    <property type="match status" value="1"/>
</dbReference>
<keyword evidence="3" id="KW-0804">Transcription</keyword>
<evidence type="ECO:0000313" key="5">
    <source>
        <dbReference type="EMBL" id="AEQ51983.1"/>
    </source>
</evidence>
<dbReference type="GO" id="GO:0006950">
    <property type="term" value="P:response to stress"/>
    <property type="evidence" value="ECO:0007669"/>
    <property type="project" value="TreeGrafter"/>
</dbReference>
<dbReference type="eggNOG" id="COG1846">
    <property type="taxonomic scope" value="Bacteria"/>
</dbReference>
<dbReference type="KEGG" id="phl:KKY_1973"/>
<evidence type="ECO:0000259" key="4">
    <source>
        <dbReference type="PROSITE" id="PS50995"/>
    </source>
</evidence>
<keyword evidence="2" id="KW-0238">DNA-binding</keyword>
<keyword evidence="6" id="KW-1185">Reference proteome</keyword>
<organism evidence="5 6">
    <name type="scientific">Pelagibacterium halotolerans (strain DSM 22347 / JCM 15775 / CGMCC 1.7692 / B2)</name>
    <dbReference type="NCBI Taxonomy" id="1082931"/>
    <lineage>
        <taxon>Bacteria</taxon>
        <taxon>Pseudomonadati</taxon>
        <taxon>Pseudomonadota</taxon>
        <taxon>Alphaproteobacteria</taxon>
        <taxon>Hyphomicrobiales</taxon>
        <taxon>Devosiaceae</taxon>
        <taxon>Pelagibacterium</taxon>
    </lineage>
</organism>
<keyword evidence="1" id="KW-0805">Transcription regulation</keyword>
<accession>G4RFE5</accession>
<evidence type="ECO:0000256" key="3">
    <source>
        <dbReference type="ARBA" id="ARBA00023163"/>
    </source>
</evidence>
<proteinExistence type="predicted"/>
<gene>
    <name evidence="5" type="ordered locus">KKY_1973</name>
</gene>
<evidence type="ECO:0000256" key="2">
    <source>
        <dbReference type="ARBA" id="ARBA00023125"/>
    </source>
</evidence>
<evidence type="ECO:0000313" key="6">
    <source>
        <dbReference type="Proteomes" id="UP000008850"/>
    </source>
</evidence>
<dbReference type="AlphaFoldDB" id="G4RFE5"/>
<dbReference type="HOGENOM" id="CLU_083287_18_6_5"/>
<dbReference type="STRING" id="1082931.KKY_1973"/>
<dbReference type="PANTHER" id="PTHR33164:SF64">
    <property type="entry name" value="TRANSCRIPTIONAL REGULATOR SLYA"/>
    <property type="match status" value="1"/>
</dbReference>
<dbReference type="PRINTS" id="PR00598">
    <property type="entry name" value="HTHMARR"/>
</dbReference>
<dbReference type="RefSeq" id="WP_014131132.1">
    <property type="nucleotide sequence ID" value="NC_016078.1"/>
</dbReference>
<protein>
    <submittedName>
        <fullName evidence="5">Transcriptional regulator, MarR family</fullName>
    </submittedName>
</protein>
<dbReference type="GO" id="GO:0003700">
    <property type="term" value="F:DNA-binding transcription factor activity"/>
    <property type="evidence" value="ECO:0007669"/>
    <property type="project" value="InterPro"/>
</dbReference>
<dbReference type="EMBL" id="CP003075">
    <property type="protein sequence ID" value="AEQ51983.1"/>
    <property type="molecule type" value="Genomic_DNA"/>
</dbReference>
<dbReference type="InterPro" id="IPR000835">
    <property type="entry name" value="HTH_MarR-typ"/>
</dbReference>
<evidence type="ECO:0000256" key="1">
    <source>
        <dbReference type="ARBA" id="ARBA00023015"/>
    </source>
</evidence>
<dbReference type="Pfam" id="PF01047">
    <property type="entry name" value="MarR"/>
    <property type="match status" value="1"/>
</dbReference>
<dbReference type="Proteomes" id="UP000008850">
    <property type="component" value="Chromosome"/>
</dbReference>
<name>G4RFE5_PELHB</name>
<dbReference type="InterPro" id="IPR036390">
    <property type="entry name" value="WH_DNA-bd_sf"/>
</dbReference>
<dbReference type="InterPro" id="IPR036388">
    <property type="entry name" value="WH-like_DNA-bd_sf"/>
</dbReference>
<reference evidence="5 6" key="1">
    <citation type="journal article" date="2012" name="J. Bacteriol.">
        <title>Complete genome sequence of Pelagibacterium halotolerans B2T.</title>
        <authorList>
            <person name="Huo Y.Y."/>
            <person name="Cheng H."/>
            <person name="Han X.F."/>
            <person name="Jiang X.W."/>
            <person name="Sun C."/>
            <person name="Zhang X.Q."/>
            <person name="Zhu X.F."/>
            <person name="Liu Y.F."/>
            <person name="Li P.F."/>
            <person name="Ni P.X."/>
            <person name="Wu M."/>
        </authorList>
    </citation>
    <scope>NUCLEOTIDE SEQUENCE [LARGE SCALE GENOMIC DNA]</scope>
    <source>
        <strain evidence="6">DSM 22347 / JCM 15775 / CGMCC 1.7692 / B2</strain>
    </source>
</reference>
<dbReference type="InterPro" id="IPR039422">
    <property type="entry name" value="MarR/SlyA-like"/>
</dbReference>
<dbReference type="Gene3D" id="1.10.10.10">
    <property type="entry name" value="Winged helix-like DNA-binding domain superfamily/Winged helix DNA-binding domain"/>
    <property type="match status" value="1"/>
</dbReference>
<feature type="domain" description="HTH marR-type" evidence="4">
    <location>
        <begin position="1"/>
        <end position="139"/>
    </location>
</feature>
<dbReference type="SMART" id="SM00347">
    <property type="entry name" value="HTH_MARR"/>
    <property type="match status" value="1"/>
</dbReference>
<dbReference type="PROSITE" id="PS50995">
    <property type="entry name" value="HTH_MARR_2"/>
    <property type="match status" value="1"/>
</dbReference>
<dbReference type="SUPFAM" id="SSF46785">
    <property type="entry name" value="Winged helix' DNA-binding domain"/>
    <property type="match status" value="1"/>
</dbReference>